<sequence>METAIEEIAAAGCRSVEPAYIKGYVDFDETAFSDAGAARLAGLIAGAGLSVMAISAHLDLGEAAAEAMLAGRIDFASALGARFVITNAGQVADRRRILSVIEAVQPRCEAADIVLALENPGHGSGALIGNGGEGAALVREIGSPHVRLNYDVGNVFTYSHERTKPEDDIAPAVEAIAHLHLKDVASGADGWRFTAIGDGAIDYRAVWKVLPPGLPVAVELPLRLDRRGRADPVRRPDRVPLADIRAAMQRSLAFVAAL</sequence>
<accession>A0A2P7SLU5</accession>
<keyword evidence="3" id="KW-1185">Reference proteome</keyword>
<reference evidence="2 3" key="1">
    <citation type="submission" date="2018-03" db="EMBL/GenBank/DDBJ databases">
        <title>The draft genome of Mesorhizobium sp. 6GN-30.</title>
        <authorList>
            <person name="Liu L."/>
            <person name="Li L."/>
            <person name="Wang T."/>
            <person name="Zhang X."/>
            <person name="Liang L."/>
        </authorList>
    </citation>
    <scope>NUCLEOTIDE SEQUENCE [LARGE SCALE GENOMIC DNA]</scope>
    <source>
        <strain evidence="2 3">6GN30</strain>
    </source>
</reference>
<protein>
    <submittedName>
        <fullName evidence="2">Xylose isomerase</fullName>
    </submittedName>
</protein>
<organism evidence="2 3">
    <name type="scientific">Kumtagia ephedrae</name>
    <dbReference type="NCBI Taxonomy" id="2116701"/>
    <lineage>
        <taxon>Bacteria</taxon>
        <taxon>Pseudomonadati</taxon>
        <taxon>Pseudomonadota</taxon>
        <taxon>Alphaproteobacteria</taxon>
        <taxon>Hyphomicrobiales</taxon>
        <taxon>Phyllobacteriaceae</taxon>
        <taxon>Kumtagia</taxon>
    </lineage>
</organism>
<dbReference type="InterPro" id="IPR036237">
    <property type="entry name" value="Xyl_isomerase-like_sf"/>
</dbReference>
<dbReference type="Pfam" id="PF01261">
    <property type="entry name" value="AP_endonuc_2"/>
    <property type="match status" value="1"/>
</dbReference>
<name>A0A2P7SLU5_9HYPH</name>
<dbReference type="EMBL" id="PXYK01000005">
    <property type="protein sequence ID" value="PSJ63459.1"/>
    <property type="molecule type" value="Genomic_DNA"/>
</dbReference>
<dbReference type="Proteomes" id="UP000241229">
    <property type="component" value="Unassembled WGS sequence"/>
</dbReference>
<dbReference type="InterPro" id="IPR013022">
    <property type="entry name" value="Xyl_isomerase-like_TIM-brl"/>
</dbReference>
<dbReference type="GO" id="GO:0016853">
    <property type="term" value="F:isomerase activity"/>
    <property type="evidence" value="ECO:0007669"/>
    <property type="project" value="UniProtKB-KW"/>
</dbReference>
<dbReference type="SUPFAM" id="SSF51658">
    <property type="entry name" value="Xylose isomerase-like"/>
    <property type="match status" value="1"/>
</dbReference>
<comment type="caution">
    <text evidence="2">The sequence shown here is derived from an EMBL/GenBank/DDBJ whole genome shotgun (WGS) entry which is preliminary data.</text>
</comment>
<evidence type="ECO:0000313" key="2">
    <source>
        <dbReference type="EMBL" id="PSJ63459.1"/>
    </source>
</evidence>
<keyword evidence="2" id="KW-0413">Isomerase</keyword>
<dbReference type="Gene3D" id="3.20.20.150">
    <property type="entry name" value="Divalent-metal-dependent TIM barrel enzymes"/>
    <property type="match status" value="1"/>
</dbReference>
<dbReference type="AlphaFoldDB" id="A0A2P7SLU5"/>
<dbReference type="OrthoDB" id="7914296at2"/>
<proteinExistence type="predicted"/>
<evidence type="ECO:0000259" key="1">
    <source>
        <dbReference type="Pfam" id="PF01261"/>
    </source>
</evidence>
<feature type="domain" description="Xylose isomerase-like TIM barrel" evidence="1">
    <location>
        <begin position="6"/>
        <end position="210"/>
    </location>
</feature>
<gene>
    <name evidence="2" type="ORF">C7I84_06210</name>
</gene>
<dbReference type="PANTHER" id="PTHR12110:SF41">
    <property type="entry name" value="INOSOSE DEHYDRATASE"/>
    <property type="match status" value="1"/>
</dbReference>
<dbReference type="PANTHER" id="PTHR12110">
    <property type="entry name" value="HYDROXYPYRUVATE ISOMERASE"/>
    <property type="match status" value="1"/>
</dbReference>
<dbReference type="InterPro" id="IPR050312">
    <property type="entry name" value="IolE/XylAMocC-like"/>
</dbReference>
<evidence type="ECO:0000313" key="3">
    <source>
        <dbReference type="Proteomes" id="UP000241229"/>
    </source>
</evidence>